<dbReference type="InterPro" id="IPR000668">
    <property type="entry name" value="Peptidase_C1A_C"/>
</dbReference>
<evidence type="ECO:0000256" key="2">
    <source>
        <dbReference type="SAM" id="MobiDB-lite"/>
    </source>
</evidence>
<evidence type="ECO:0000256" key="1">
    <source>
        <dbReference type="ARBA" id="ARBA00008455"/>
    </source>
</evidence>
<feature type="region of interest" description="Disordered" evidence="2">
    <location>
        <begin position="77"/>
        <end position="113"/>
    </location>
</feature>
<evidence type="ECO:0000259" key="4">
    <source>
        <dbReference type="SMART" id="SM00645"/>
    </source>
</evidence>
<dbReference type="PANTHER" id="PTHR12411">
    <property type="entry name" value="CYSTEINE PROTEASE FAMILY C1-RELATED"/>
    <property type="match status" value="1"/>
</dbReference>
<dbReference type="WBParaSite" id="PSU_v2.g5966.t1">
    <property type="protein sequence ID" value="PSU_v2.g5966.t1"/>
    <property type="gene ID" value="PSU_v2.g5966"/>
</dbReference>
<accession>A0A914Z241</accession>
<name>A0A914Z241_9BILA</name>
<comment type="similarity">
    <text evidence="1">Belongs to the peptidase C1 family.</text>
</comment>
<dbReference type="GO" id="GO:0006508">
    <property type="term" value="P:proteolysis"/>
    <property type="evidence" value="ECO:0007669"/>
    <property type="project" value="InterPro"/>
</dbReference>
<dbReference type="InterPro" id="IPR013128">
    <property type="entry name" value="Peptidase_C1A"/>
</dbReference>
<dbReference type="InterPro" id="IPR038765">
    <property type="entry name" value="Papain-like_cys_pep_sf"/>
</dbReference>
<keyword evidence="5" id="KW-1185">Reference proteome</keyword>
<dbReference type="SMART" id="SM00645">
    <property type="entry name" value="Pept_C1"/>
    <property type="match status" value="1"/>
</dbReference>
<reference evidence="6" key="1">
    <citation type="submission" date="2022-11" db="UniProtKB">
        <authorList>
            <consortium name="WormBaseParasite"/>
        </authorList>
    </citation>
    <scope>IDENTIFICATION</scope>
</reference>
<dbReference type="SUPFAM" id="SSF54001">
    <property type="entry name" value="Cysteine proteinases"/>
    <property type="match status" value="1"/>
</dbReference>
<proteinExistence type="inferred from homology"/>
<dbReference type="Gene3D" id="3.90.70.10">
    <property type="entry name" value="Cysteine proteinases"/>
    <property type="match status" value="1"/>
</dbReference>
<keyword evidence="3" id="KW-0732">Signal</keyword>
<evidence type="ECO:0000313" key="6">
    <source>
        <dbReference type="WBParaSite" id="PSU_v2.g5966.t1"/>
    </source>
</evidence>
<dbReference type="GO" id="GO:0008234">
    <property type="term" value="F:cysteine-type peptidase activity"/>
    <property type="evidence" value="ECO:0007669"/>
    <property type="project" value="InterPro"/>
</dbReference>
<organism evidence="5 6">
    <name type="scientific">Panagrolaimus superbus</name>
    <dbReference type="NCBI Taxonomy" id="310955"/>
    <lineage>
        <taxon>Eukaryota</taxon>
        <taxon>Metazoa</taxon>
        <taxon>Ecdysozoa</taxon>
        <taxon>Nematoda</taxon>
        <taxon>Chromadorea</taxon>
        <taxon>Rhabditida</taxon>
        <taxon>Tylenchina</taxon>
        <taxon>Panagrolaimomorpha</taxon>
        <taxon>Panagrolaimoidea</taxon>
        <taxon>Panagrolaimidae</taxon>
        <taxon>Panagrolaimus</taxon>
    </lineage>
</organism>
<feature type="signal peptide" evidence="3">
    <location>
        <begin position="1"/>
        <end position="18"/>
    </location>
</feature>
<sequence length="323" mass="37545">MRSLWVLFSVLFVLFVFAQCQYQAISRSDRIRWFRDGEDSEERPVYRRPLHRRLRMQKTFKVVVPLDEMNSDEIEQMTKLEEPKFESRKKDYRNQPVDSDSSEEDEEENVPLMRLKPSRKIDDSEESFDEATPNRLKIKCYQKSGKTLEHRTYPRSWEHAGYEASLPQAWDWRNVSGVNFCSPTRNQHIPVYCGSCWVFGSLGALNDRFNVARKNRWPMTMLSPQEVIDCNGKGSCQGGDVSDVYGHAKTHGLVEEGCNNYQAVNGKCDMYHRCGTCWPDSCDPVQNYTRYYIKDFGAVTGRDKMMAEIHNRGPIACAIVIFL</sequence>
<dbReference type="Pfam" id="PF00112">
    <property type="entry name" value="Peptidase_C1"/>
    <property type="match status" value="1"/>
</dbReference>
<feature type="chain" id="PRO_5037747975" evidence="3">
    <location>
        <begin position="19"/>
        <end position="323"/>
    </location>
</feature>
<feature type="compositionally biased region" description="Basic and acidic residues" evidence="2">
    <location>
        <begin position="77"/>
        <end position="93"/>
    </location>
</feature>
<dbReference type="Proteomes" id="UP000887577">
    <property type="component" value="Unplaced"/>
</dbReference>
<feature type="domain" description="Peptidase C1A papain C-terminal" evidence="4">
    <location>
        <begin position="166"/>
        <end position="315"/>
    </location>
</feature>
<evidence type="ECO:0000313" key="5">
    <source>
        <dbReference type="Proteomes" id="UP000887577"/>
    </source>
</evidence>
<feature type="compositionally biased region" description="Acidic residues" evidence="2">
    <location>
        <begin position="100"/>
        <end position="109"/>
    </location>
</feature>
<protein>
    <submittedName>
        <fullName evidence="6">Peptidase C1A papain C-terminal domain-containing protein</fullName>
    </submittedName>
</protein>
<evidence type="ECO:0000256" key="3">
    <source>
        <dbReference type="SAM" id="SignalP"/>
    </source>
</evidence>
<dbReference type="AlphaFoldDB" id="A0A914Z241"/>